<dbReference type="STRING" id="578458.D8PS69"/>
<keyword evidence="3" id="KW-1185">Reference proteome</keyword>
<dbReference type="InParanoid" id="D8PS69"/>
<accession>D8PS69</accession>
<sequence length="435" mass="49648">MEALPVELIADIMGELDLPSLVVMSQLSSRCLSIASDRQLNPWRRPILRALRSSGYEDDLRNLSVRQFVPRQNWIEILSLASPSFLLFEANLPKLSAEDWEECFRRRFLPSWTKWKKETSWRHAFMKYAYHVHGWKVRLNVVNFRMLFRVYHRSTSSCTVDENWTKFITLNRNGSANLLEHASRAFNPRMSFDEMKLQSNLMHLATRVRVLVELADVRIIVLGCLNKPRSGLTVNVNAHDLLHPPGIDSSEPLLLPSMKRNSVSSQYSTLMSDDDPGFTAHALQRRMWGTSVYVARKSSAYCANSGVPSDFAIMTHPLPTTNFSNYPFFTPSGQDRRWQSTGGVEEDGLLWVGPLMFVLLFCGNIFDDERLSSRILAQLKCPQFEVDDGDLEDLDIVGAPGRQQYSSFTWEDLLAVAPWMDERITKKIDGAGLGH</sequence>
<dbReference type="eggNOG" id="ENOG502SHMD">
    <property type="taxonomic scope" value="Eukaryota"/>
</dbReference>
<feature type="domain" description="F-box" evidence="1">
    <location>
        <begin position="1"/>
        <end position="46"/>
    </location>
</feature>
<dbReference type="HOGENOM" id="CLU_035247_0_0_1"/>
<dbReference type="Proteomes" id="UP000007431">
    <property type="component" value="Unassembled WGS sequence"/>
</dbReference>
<dbReference type="PROSITE" id="PS50181">
    <property type="entry name" value="FBOX"/>
    <property type="match status" value="1"/>
</dbReference>
<dbReference type="EMBL" id="GL377302">
    <property type="protein sequence ID" value="EFJ03224.1"/>
    <property type="molecule type" value="Genomic_DNA"/>
</dbReference>
<reference evidence="2 3" key="1">
    <citation type="journal article" date="2010" name="Nat. Biotechnol.">
        <title>Genome sequence of the model mushroom Schizophyllum commune.</title>
        <authorList>
            <person name="Ohm R.A."/>
            <person name="de Jong J.F."/>
            <person name="Lugones L.G."/>
            <person name="Aerts A."/>
            <person name="Kothe E."/>
            <person name="Stajich J.E."/>
            <person name="de Vries R.P."/>
            <person name="Record E."/>
            <person name="Levasseur A."/>
            <person name="Baker S.E."/>
            <person name="Bartholomew K.A."/>
            <person name="Coutinho P.M."/>
            <person name="Erdmann S."/>
            <person name="Fowler T.J."/>
            <person name="Gathman A.C."/>
            <person name="Lombard V."/>
            <person name="Henrissat B."/>
            <person name="Knabe N."/>
            <person name="Kuees U."/>
            <person name="Lilly W.W."/>
            <person name="Lindquist E."/>
            <person name="Lucas S."/>
            <person name="Magnuson J.K."/>
            <person name="Piumi F."/>
            <person name="Raudaskoski M."/>
            <person name="Salamov A."/>
            <person name="Schmutz J."/>
            <person name="Schwarze F.W.M.R."/>
            <person name="vanKuyk P.A."/>
            <person name="Horton J.S."/>
            <person name="Grigoriev I.V."/>
            <person name="Woesten H.A.B."/>
        </authorList>
    </citation>
    <scope>NUCLEOTIDE SEQUENCE [LARGE SCALE GENOMIC DNA]</scope>
    <source>
        <strain evidence="3">H4-8 / FGSC 9210</strain>
    </source>
</reference>
<organism evidence="3">
    <name type="scientific">Schizophyllum commune (strain H4-8 / FGSC 9210)</name>
    <name type="common">Split gill fungus</name>
    <dbReference type="NCBI Taxonomy" id="578458"/>
    <lineage>
        <taxon>Eukaryota</taxon>
        <taxon>Fungi</taxon>
        <taxon>Dikarya</taxon>
        <taxon>Basidiomycota</taxon>
        <taxon>Agaricomycotina</taxon>
        <taxon>Agaricomycetes</taxon>
        <taxon>Agaricomycetidae</taxon>
        <taxon>Agaricales</taxon>
        <taxon>Schizophyllaceae</taxon>
        <taxon>Schizophyllum</taxon>
    </lineage>
</organism>
<dbReference type="AlphaFoldDB" id="D8PS69"/>
<evidence type="ECO:0000259" key="1">
    <source>
        <dbReference type="PROSITE" id="PS50181"/>
    </source>
</evidence>
<dbReference type="VEuPathDB" id="FungiDB:SCHCODRAFT_02539870"/>
<evidence type="ECO:0000313" key="3">
    <source>
        <dbReference type="Proteomes" id="UP000007431"/>
    </source>
</evidence>
<dbReference type="OMA" id="HRVWHRS"/>
<evidence type="ECO:0000313" key="2">
    <source>
        <dbReference type="EMBL" id="EFJ03224.1"/>
    </source>
</evidence>
<gene>
    <name evidence="2" type="ORF">SCHCODRAFT_12905</name>
</gene>
<name>D8PS69_SCHCM</name>
<protein>
    <recommendedName>
        <fullName evidence="1">F-box domain-containing protein</fullName>
    </recommendedName>
</protein>
<proteinExistence type="predicted"/>
<dbReference type="InterPro" id="IPR001810">
    <property type="entry name" value="F-box_dom"/>
</dbReference>